<dbReference type="EMBL" id="CAJOBE010008377">
    <property type="protein sequence ID" value="CAF4059920.1"/>
    <property type="molecule type" value="Genomic_DNA"/>
</dbReference>
<organism evidence="2 3">
    <name type="scientific">Rotaria sordida</name>
    <dbReference type="NCBI Taxonomy" id="392033"/>
    <lineage>
        <taxon>Eukaryota</taxon>
        <taxon>Metazoa</taxon>
        <taxon>Spiralia</taxon>
        <taxon>Gnathifera</taxon>
        <taxon>Rotifera</taxon>
        <taxon>Eurotatoria</taxon>
        <taxon>Bdelloidea</taxon>
        <taxon>Philodinida</taxon>
        <taxon>Philodinidae</taxon>
        <taxon>Rotaria</taxon>
    </lineage>
</organism>
<comment type="caution">
    <text evidence="2">The sequence shown here is derived from an EMBL/GenBank/DDBJ whole genome shotgun (WGS) entry which is preliminary data.</text>
</comment>
<dbReference type="InterPro" id="IPR008906">
    <property type="entry name" value="HATC_C_dom"/>
</dbReference>
<dbReference type="Pfam" id="PF05699">
    <property type="entry name" value="Dimer_Tnp_hAT"/>
    <property type="match status" value="1"/>
</dbReference>
<reference evidence="2" key="1">
    <citation type="submission" date="2021-02" db="EMBL/GenBank/DDBJ databases">
        <authorList>
            <person name="Nowell W R."/>
        </authorList>
    </citation>
    <scope>NUCLEOTIDE SEQUENCE</scope>
</reference>
<dbReference type="PANTHER" id="PTHR37162:SF1">
    <property type="entry name" value="BED-TYPE DOMAIN-CONTAINING PROTEIN"/>
    <property type="match status" value="1"/>
</dbReference>
<evidence type="ECO:0000313" key="3">
    <source>
        <dbReference type="Proteomes" id="UP000663874"/>
    </source>
</evidence>
<accession>A0A819SCF3</accession>
<feature type="non-terminal residue" evidence="2">
    <location>
        <position position="1"/>
    </location>
</feature>
<dbReference type="PANTHER" id="PTHR37162">
    <property type="entry name" value="HAT FAMILY DIMERISATION DOMAINCONTAINING PROTEIN-RELATED"/>
    <property type="match status" value="1"/>
</dbReference>
<evidence type="ECO:0000313" key="2">
    <source>
        <dbReference type="EMBL" id="CAF4059920.1"/>
    </source>
</evidence>
<proteinExistence type="predicted"/>
<dbReference type="AlphaFoldDB" id="A0A819SCF3"/>
<protein>
    <recommendedName>
        <fullName evidence="1">HAT C-terminal dimerisation domain-containing protein</fullName>
    </recommendedName>
</protein>
<sequence>IRKTFLRECKNDPTKALCITCNVQFSIQNSGLGDINHHIQTMKHQESVKSVAANRSKTLDAVFNMPTSELNKLCAAEGTMVFHSVKHSHSYISQACTINVLKKCFSDSSIVKNITCNKTKAREIARNVLAPSLTHSIVLELRDVDFFSICYDTSNKGNIKMLPIVVQFFSKFGVKHGVIDFIEQQHESAEALFTNIKYVLEANDLRLNQLISLGSDNTNVNIGNNHSVFALFQKLVPRLIKGNCYSHILHNSVKHGNNYLLFDVEAALLKIYAHFSKSSVRSKELEKYFDFVEQEQKVILQHIRLRWLSLLASIERLILVYPVVKNYFLNLEDNECPSLLLGFFTSNKSECSLYFLANVLPEVQAANLSLQREYTTGVNLHTIISTLLRKLNNRLKDDFFGSKVDQLLKNIQYSIEVDDLKKSFRLFIRSLIDYIEKYYNNSASFYQSISIFSELNIEKLEWKDIQYCSTFIDDEMIDQDGLYNDFNHIKSKYIELKEKFGGIHNQVQSFISSNLGIPKRVEAPLNIEESICNECDGKNSSDSDDDESHSKCHKDKQGNQLMRSDRLWAYLLNGETVPNLKKLVQFVFAIPASNAFCESVFSHMKYLWNDNRRRMKHDLVGAELKIKMNSHHTCTQFYDYLLNKPDLLKQIRSSEKYSHIAKVPRLV</sequence>
<evidence type="ECO:0000259" key="1">
    <source>
        <dbReference type="Pfam" id="PF05699"/>
    </source>
</evidence>
<dbReference type="SUPFAM" id="SSF53098">
    <property type="entry name" value="Ribonuclease H-like"/>
    <property type="match status" value="1"/>
</dbReference>
<dbReference type="InterPro" id="IPR012337">
    <property type="entry name" value="RNaseH-like_sf"/>
</dbReference>
<dbReference type="GO" id="GO:0046983">
    <property type="term" value="F:protein dimerization activity"/>
    <property type="evidence" value="ECO:0007669"/>
    <property type="project" value="InterPro"/>
</dbReference>
<name>A0A819SCF3_9BILA</name>
<feature type="domain" description="HAT C-terminal dimerisation" evidence="1">
    <location>
        <begin position="566"/>
        <end position="623"/>
    </location>
</feature>
<gene>
    <name evidence="2" type="ORF">FNK824_LOCUS29199</name>
</gene>
<dbReference type="Proteomes" id="UP000663874">
    <property type="component" value="Unassembled WGS sequence"/>
</dbReference>